<dbReference type="AlphaFoldDB" id="A0A7G2CIQ6"/>
<keyword evidence="4" id="KW-1185">Reference proteome</keyword>
<dbReference type="InterPro" id="IPR001763">
    <property type="entry name" value="Rhodanese-like_dom"/>
</dbReference>
<evidence type="ECO:0000256" key="1">
    <source>
        <dbReference type="RuleBase" id="RU000507"/>
    </source>
</evidence>
<dbReference type="VEuPathDB" id="TriTrypDB:ADEAN_000675700"/>
<dbReference type="InterPro" id="IPR036873">
    <property type="entry name" value="Rhodanese-like_dom_sf"/>
</dbReference>
<sequence length="111" mass="12346">MVALVDSITNGTCTDITIVDVRSKDEVGATGIIPNAHVLPLGEIDKALAMSPEEFETTFGFTKPTEEDHLVLYCLRGMRTEKALVVFKEHGYNKVDTFPGSWIEWSENTKK</sequence>
<dbReference type="EMBL" id="LR877157">
    <property type="protein sequence ID" value="CAD2219255.1"/>
    <property type="molecule type" value="Genomic_DNA"/>
</dbReference>
<accession>A0A7G2CIQ6</accession>
<feature type="domain" description="Rhodanese" evidence="2">
    <location>
        <begin position="12"/>
        <end position="110"/>
    </location>
</feature>
<dbReference type="Pfam" id="PF00581">
    <property type="entry name" value="Rhodanese"/>
    <property type="match status" value="1"/>
</dbReference>
<evidence type="ECO:0000259" key="2">
    <source>
        <dbReference type="PROSITE" id="PS50206"/>
    </source>
</evidence>
<gene>
    <name evidence="3" type="ORF">ADEAN_000675700</name>
</gene>
<dbReference type="GO" id="GO:0005739">
    <property type="term" value="C:mitochondrion"/>
    <property type="evidence" value="ECO:0007669"/>
    <property type="project" value="TreeGrafter"/>
</dbReference>
<dbReference type="InterPro" id="IPR001307">
    <property type="entry name" value="Thiosulphate_STrfase_CS"/>
</dbReference>
<name>A0A7G2CIQ6_9TRYP</name>
<dbReference type="SUPFAM" id="SSF52821">
    <property type="entry name" value="Rhodanese/Cell cycle control phosphatase"/>
    <property type="match status" value="1"/>
</dbReference>
<dbReference type="Proteomes" id="UP000515908">
    <property type="component" value="Chromosome 13"/>
</dbReference>
<organism evidence="3 4">
    <name type="scientific">Angomonas deanei</name>
    <dbReference type="NCBI Taxonomy" id="59799"/>
    <lineage>
        <taxon>Eukaryota</taxon>
        <taxon>Discoba</taxon>
        <taxon>Euglenozoa</taxon>
        <taxon>Kinetoplastea</taxon>
        <taxon>Metakinetoplastina</taxon>
        <taxon>Trypanosomatida</taxon>
        <taxon>Trypanosomatidae</taxon>
        <taxon>Strigomonadinae</taxon>
        <taxon>Angomonas</taxon>
    </lineage>
</organism>
<dbReference type="Gene3D" id="3.40.250.10">
    <property type="entry name" value="Rhodanese-like domain"/>
    <property type="match status" value="1"/>
</dbReference>
<reference evidence="3 4" key="1">
    <citation type="submission" date="2020-08" db="EMBL/GenBank/DDBJ databases">
        <authorList>
            <person name="Newling K."/>
            <person name="Davey J."/>
            <person name="Forrester S."/>
        </authorList>
    </citation>
    <scope>NUCLEOTIDE SEQUENCE [LARGE SCALE GENOMIC DNA]</scope>
    <source>
        <strain evidence="4">Crithidia deanei Carvalho (ATCC PRA-265)</strain>
    </source>
</reference>
<dbReference type="PANTHER" id="PTHR44086:SF10">
    <property type="entry name" value="THIOSULFATE SULFURTRANSFERASE_RHODANESE-LIKE DOMAIN-CONTAINING PROTEIN 3"/>
    <property type="match status" value="1"/>
</dbReference>
<dbReference type="PROSITE" id="PS50206">
    <property type="entry name" value="RHODANESE_3"/>
    <property type="match status" value="1"/>
</dbReference>
<proteinExistence type="predicted"/>
<keyword evidence="1" id="KW-0808">Transferase</keyword>
<evidence type="ECO:0000313" key="4">
    <source>
        <dbReference type="Proteomes" id="UP000515908"/>
    </source>
</evidence>
<evidence type="ECO:0000313" key="3">
    <source>
        <dbReference type="EMBL" id="CAD2219255.1"/>
    </source>
</evidence>
<dbReference type="GO" id="GO:0004792">
    <property type="term" value="F:thiosulfate-cyanide sulfurtransferase activity"/>
    <property type="evidence" value="ECO:0007669"/>
    <property type="project" value="InterPro"/>
</dbReference>
<dbReference type="SMART" id="SM00450">
    <property type="entry name" value="RHOD"/>
    <property type="match status" value="1"/>
</dbReference>
<protein>
    <recommendedName>
        <fullName evidence="1">Sulfurtransferase</fullName>
    </recommendedName>
</protein>
<dbReference type="PANTHER" id="PTHR44086">
    <property type="entry name" value="THIOSULFATE SULFURTRANSFERASE RDL2, MITOCHONDRIAL-RELATED"/>
    <property type="match status" value="1"/>
</dbReference>
<dbReference type="PROSITE" id="PS00683">
    <property type="entry name" value="RHODANESE_2"/>
    <property type="match status" value="1"/>
</dbReference>